<evidence type="ECO:0000313" key="3">
    <source>
        <dbReference type="Proteomes" id="UP001626550"/>
    </source>
</evidence>
<gene>
    <name evidence="2" type="ORF">Ciccas_013642</name>
</gene>
<feature type="non-terminal residue" evidence="2">
    <location>
        <position position="132"/>
    </location>
</feature>
<accession>A0ABD2PKK3</accession>
<organism evidence="2 3">
    <name type="scientific">Cichlidogyrus casuarinus</name>
    <dbReference type="NCBI Taxonomy" id="1844966"/>
    <lineage>
        <taxon>Eukaryota</taxon>
        <taxon>Metazoa</taxon>
        <taxon>Spiralia</taxon>
        <taxon>Lophotrochozoa</taxon>
        <taxon>Platyhelminthes</taxon>
        <taxon>Monogenea</taxon>
        <taxon>Monopisthocotylea</taxon>
        <taxon>Dactylogyridea</taxon>
        <taxon>Ancyrocephalidae</taxon>
        <taxon>Cichlidogyrus</taxon>
    </lineage>
</organism>
<proteinExistence type="predicted"/>
<dbReference type="Proteomes" id="UP001626550">
    <property type="component" value="Unassembled WGS sequence"/>
</dbReference>
<name>A0ABD2PKK3_9PLAT</name>
<feature type="region of interest" description="Disordered" evidence="1">
    <location>
        <begin position="73"/>
        <end position="100"/>
    </location>
</feature>
<reference evidence="2 3" key="1">
    <citation type="submission" date="2024-11" db="EMBL/GenBank/DDBJ databases">
        <title>Adaptive evolution of stress response genes in parasites aligns with host niche diversity.</title>
        <authorList>
            <person name="Hahn C."/>
            <person name="Resl P."/>
        </authorList>
    </citation>
    <scope>NUCLEOTIDE SEQUENCE [LARGE SCALE GENOMIC DNA]</scope>
    <source>
        <strain evidence="2">EGGRZ-B1_66</strain>
        <tissue evidence="2">Body</tissue>
    </source>
</reference>
<evidence type="ECO:0000313" key="2">
    <source>
        <dbReference type="EMBL" id="KAL3307834.1"/>
    </source>
</evidence>
<evidence type="ECO:0000256" key="1">
    <source>
        <dbReference type="SAM" id="MobiDB-lite"/>
    </source>
</evidence>
<dbReference type="AlphaFoldDB" id="A0ABD2PKK3"/>
<feature type="non-terminal residue" evidence="2">
    <location>
        <position position="1"/>
    </location>
</feature>
<protein>
    <submittedName>
        <fullName evidence="2">Uncharacterized protein</fullName>
    </submittedName>
</protein>
<keyword evidence="3" id="KW-1185">Reference proteome</keyword>
<comment type="caution">
    <text evidence="2">The sequence shown here is derived from an EMBL/GenBank/DDBJ whole genome shotgun (WGS) entry which is preliminary data.</text>
</comment>
<sequence>VSESAIYMRETKHKYGNEARAILHNIRTRVGFINRAFSLATVKSSLNFVQTAPTMASIMNMLPPGNTHALGLSNDTSPADSYPDLNSHASLASPGAMSTRDCDTKGVMLTLNGANNSGSSSIVLNDEDPSLM</sequence>
<dbReference type="EMBL" id="JBJKFK010006375">
    <property type="protein sequence ID" value="KAL3307834.1"/>
    <property type="molecule type" value="Genomic_DNA"/>
</dbReference>